<protein>
    <submittedName>
        <fullName evidence="4">Two-component system, chemotaxis family, response regulator CheY</fullName>
    </submittedName>
</protein>
<keyword evidence="1 2" id="KW-0597">Phosphoprotein</keyword>
<dbReference type="Proteomes" id="UP000199412">
    <property type="component" value="Unassembled WGS sequence"/>
</dbReference>
<dbReference type="InterPro" id="IPR001789">
    <property type="entry name" value="Sig_transdc_resp-reg_receiver"/>
</dbReference>
<feature type="modified residue" description="4-aspartylphosphate" evidence="2">
    <location>
        <position position="52"/>
    </location>
</feature>
<dbReference type="OrthoDB" id="9800897at2"/>
<feature type="domain" description="Response regulatory" evidence="3">
    <location>
        <begin position="3"/>
        <end position="119"/>
    </location>
</feature>
<dbReference type="SUPFAM" id="SSF52172">
    <property type="entry name" value="CheY-like"/>
    <property type="match status" value="1"/>
</dbReference>
<dbReference type="GO" id="GO:0000160">
    <property type="term" value="P:phosphorelay signal transduction system"/>
    <property type="evidence" value="ECO:0007669"/>
    <property type="project" value="InterPro"/>
</dbReference>
<proteinExistence type="predicted"/>
<evidence type="ECO:0000313" key="5">
    <source>
        <dbReference type="Proteomes" id="UP000199412"/>
    </source>
</evidence>
<dbReference type="EMBL" id="FNAP01000019">
    <property type="protein sequence ID" value="SDE97618.1"/>
    <property type="molecule type" value="Genomic_DNA"/>
</dbReference>
<organism evidence="4 5">
    <name type="scientific">Rhodospira trueperi</name>
    <dbReference type="NCBI Taxonomy" id="69960"/>
    <lineage>
        <taxon>Bacteria</taxon>
        <taxon>Pseudomonadati</taxon>
        <taxon>Pseudomonadota</taxon>
        <taxon>Alphaproteobacteria</taxon>
        <taxon>Rhodospirillales</taxon>
        <taxon>Rhodospirillaceae</taxon>
        <taxon>Rhodospira</taxon>
    </lineage>
</organism>
<dbReference type="PANTHER" id="PTHR44591:SF25">
    <property type="entry name" value="CHEMOTAXIS TWO-COMPONENT RESPONSE REGULATOR"/>
    <property type="match status" value="1"/>
</dbReference>
<accession>A0A1G7HB24</accession>
<dbReference type="InterPro" id="IPR011006">
    <property type="entry name" value="CheY-like_superfamily"/>
</dbReference>
<gene>
    <name evidence="4" type="ORF">SAMN05421720_11928</name>
</gene>
<dbReference type="Gene3D" id="3.40.50.2300">
    <property type="match status" value="1"/>
</dbReference>
<evidence type="ECO:0000259" key="3">
    <source>
        <dbReference type="PROSITE" id="PS50110"/>
    </source>
</evidence>
<keyword evidence="5" id="KW-1185">Reference proteome</keyword>
<sequence>MKSVLLVDDSDTIRASVSDILTRNGLKAETAKDGKDALGKLNGFKADLIITDLNMPVMDGLALIKEIRKLPAYRFTPVLMLTTESQQAKRDEARAAGATGWLVKPVKPDDLMAVVRKVVPGA</sequence>
<dbReference type="AlphaFoldDB" id="A0A1G7HB24"/>
<dbReference type="InterPro" id="IPR050595">
    <property type="entry name" value="Bact_response_regulator"/>
</dbReference>
<dbReference type="PROSITE" id="PS50110">
    <property type="entry name" value="RESPONSE_REGULATORY"/>
    <property type="match status" value="1"/>
</dbReference>
<evidence type="ECO:0000256" key="2">
    <source>
        <dbReference type="PROSITE-ProRule" id="PRU00169"/>
    </source>
</evidence>
<dbReference type="STRING" id="69960.SAMN05421720_11928"/>
<evidence type="ECO:0000256" key="1">
    <source>
        <dbReference type="ARBA" id="ARBA00022553"/>
    </source>
</evidence>
<reference evidence="4 5" key="1">
    <citation type="submission" date="2016-10" db="EMBL/GenBank/DDBJ databases">
        <authorList>
            <person name="de Groot N.N."/>
        </authorList>
    </citation>
    <scope>NUCLEOTIDE SEQUENCE [LARGE SCALE GENOMIC DNA]</scope>
    <source>
        <strain evidence="4 5">ATCC 700224</strain>
    </source>
</reference>
<name>A0A1G7HB24_9PROT</name>
<evidence type="ECO:0000313" key="4">
    <source>
        <dbReference type="EMBL" id="SDE97618.1"/>
    </source>
</evidence>
<dbReference type="PANTHER" id="PTHR44591">
    <property type="entry name" value="STRESS RESPONSE REGULATOR PROTEIN 1"/>
    <property type="match status" value="1"/>
</dbReference>
<dbReference type="SMART" id="SM00448">
    <property type="entry name" value="REC"/>
    <property type="match status" value="1"/>
</dbReference>
<dbReference type="Pfam" id="PF00072">
    <property type="entry name" value="Response_reg"/>
    <property type="match status" value="1"/>
</dbReference>
<dbReference type="RefSeq" id="WP_092787942.1">
    <property type="nucleotide sequence ID" value="NZ_FNAP01000019.1"/>
</dbReference>